<comment type="cofactor">
    <cofactor evidence="1">
        <name>Zn(2+)</name>
        <dbReference type="ChEBI" id="CHEBI:29105"/>
    </cofactor>
</comment>
<evidence type="ECO:0000313" key="6">
    <source>
        <dbReference type="EMBL" id="QPH52784.1"/>
    </source>
</evidence>
<keyword evidence="7" id="KW-1185">Reference proteome</keyword>
<reference evidence="6 7" key="1">
    <citation type="submission" date="2020-11" db="EMBL/GenBank/DDBJ databases">
        <title>Description of Pontivivens ytuae sp. nov. isolated from deep sea sediment of Mariana Trench.</title>
        <authorList>
            <person name="Wang Z."/>
            <person name="Sun Q.-L."/>
            <person name="Xu X.-D."/>
            <person name="Tang Y.-Z."/>
            <person name="Zhang J."/>
        </authorList>
    </citation>
    <scope>NUCLEOTIDE SEQUENCE [LARGE SCALE GENOMIC DNA]</scope>
    <source>
        <strain evidence="6 7">MT2928</strain>
    </source>
</reference>
<gene>
    <name evidence="6" type="ORF">I0K15_13300</name>
</gene>
<evidence type="ECO:0000256" key="1">
    <source>
        <dbReference type="ARBA" id="ARBA00001947"/>
    </source>
</evidence>
<evidence type="ECO:0000256" key="5">
    <source>
        <dbReference type="ARBA" id="ARBA00023002"/>
    </source>
</evidence>
<keyword evidence="3" id="KW-0479">Metal-binding</keyword>
<dbReference type="EMBL" id="CP064942">
    <property type="protein sequence ID" value="QPH52784.1"/>
    <property type="molecule type" value="Genomic_DNA"/>
</dbReference>
<dbReference type="CDD" id="cd08255">
    <property type="entry name" value="2-desacetyl-2-hydroxyethyl_bacteriochlorophyllide_like"/>
    <property type="match status" value="1"/>
</dbReference>
<dbReference type="PANTHER" id="PTHR43350:SF19">
    <property type="entry name" value="D-GULOSIDE 3-DEHYDROGENASE"/>
    <property type="match status" value="1"/>
</dbReference>
<name>A0A7S9LPB4_9RHOB</name>
<evidence type="ECO:0000256" key="4">
    <source>
        <dbReference type="ARBA" id="ARBA00022833"/>
    </source>
</evidence>
<dbReference type="AlphaFoldDB" id="A0A7S9LPB4"/>
<dbReference type="GO" id="GO:0016491">
    <property type="term" value="F:oxidoreductase activity"/>
    <property type="evidence" value="ECO:0007669"/>
    <property type="project" value="UniProtKB-KW"/>
</dbReference>
<dbReference type="GO" id="GO:0046872">
    <property type="term" value="F:metal ion binding"/>
    <property type="evidence" value="ECO:0007669"/>
    <property type="project" value="UniProtKB-KW"/>
</dbReference>
<accession>A0A7S9LPB4</accession>
<proteinExistence type="inferred from homology"/>
<protein>
    <submittedName>
        <fullName evidence="6">Zinc-binding alcohol dehydrogenase</fullName>
    </submittedName>
</protein>
<dbReference type="Proteomes" id="UP000594800">
    <property type="component" value="Chromosome"/>
</dbReference>
<sequence>MEPRAIWYTGQRGVAIRPAKLGEGELLLRMVASGLSRGTERIVWSGAVPESERTRMALQTQEGDFGFPVKYGYAAVARIEEGPERLRGRLVFAMHPHQTLFRLPLEAVHVLPSTLPPARATLAANMETALNAIWDAQLRPGSRVAVIGAGLVGCLTAYLAARIGKAKVTLADKIESRQTLASELRVSFASAKNRLSEMSTVFHCSASAGGLAAAIDALEFEGQVIEMSWYGAEPVPVPLGGAFHANRLSIRCSQVGHVAPGRRASVSHAERMRTAIGLLDDPALDALVTHHMPFEEAETLLPERLTEGADGIATAITYG</sequence>
<dbReference type="KEGG" id="poz:I0K15_13300"/>
<comment type="similarity">
    <text evidence="2">Belongs to the zinc-containing alcohol dehydrogenase family.</text>
</comment>
<dbReference type="InterPro" id="IPR036291">
    <property type="entry name" value="NAD(P)-bd_dom_sf"/>
</dbReference>
<dbReference type="PANTHER" id="PTHR43350">
    <property type="entry name" value="NAD-DEPENDENT ALCOHOL DEHYDROGENASE"/>
    <property type="match status" value="1"/>
</dbReference>
<dbReference type="RefSeq" id="WP_196101995.1">
    <property type="nucleotide sequence ID" value="NZ_CP064942.1"/>
</dbReference>
<organism evidence="6 7">
    <name type="scientific">Pontivivens ytuae</name>
    <dbReference type="NCBI Taxonomy" id="2789856"/>
    <lineage>
        <taxon>Bacteria</taxon>
        <taxon>Pseudomonadati</taxon>
        <taxon>Pseudomonadota</taxon>
        <taxon>Alphaproteobacteria</taxon>
        <taxon>Rhodobacterales</taxon>
        <taxon>Paracoccaceae</taxon>
        <taxon>Pontivivens</taxon>
    </lineage>
</organism>
<dbReference type="SUPFAM" id="SSF51735">
    <property type="entry name" value="NAD(P)-binding Rossmann-fold domains"/>
    <property type="match status" value="1"/>
</dbReference>
<dbReference type="SUPFAM" id="SSF50129">
    <property type="entry name" value="GroES-like"/>
    <property type="match status" value="1"/>
</dbReference>
<keyword evidence="4" id="KW-0862">Zinc</keyword>
<keyword evidence="5" id="KW-0560">Oxidoreductase</keyword>
<evidence type="ECO:0000313" key="7">
    <source>
        <dbReference type="Proteomes" id="UP000594800"/>
    </source>
</evidence>
<dbReference type="InterPro" id="IPR011032">
    <property type="entry name" value="GroES-like_sf"/>
</dbReference>
<evidence type="ECO:0000256" key="2">
    <source>
        <dbReference type="ARBA" id="ARBA00008072"/>
    </source>
</evidence>
<dbReference type="Gene3D" id="3.40.50.720">
    <property type="entry name" value="NAD(P)-binding Rossmann-like Domain"/>
    <property type="match status" value="1"/>
</dbReference>
<dbReference type="Gene3D" id="3.90.180.10">
    <property type="entry name" value="Medium-chain alcohol dehydrogenases, catalytic domain"/>
    <property type="match status" value="1"/>
</dbReference>
<evidence type="ECO:0000256" key="3">
    <source>
        <dbReference type="ARBA" id="ARBA00022723"/>
    </source>
</evidence>